<accession>A0ABN6DL76</accession>
<protein>
    <submittedName>
        <fullName evidence="1">Uncharacterized protein</fullName>
    </submittedName>
</protein>
<evidence type="ECO:0000313" key="1">
    <source>
        <dbReference type="EMBL" id="BCQ35416.1"/>
    </source>
</evidence>
<dbReference type="Proteomes" id="UP000677515">
    <property type="component" value="Chromosome"/>
</dbReference>
<gene>
    <name evidence="1" type="ORF">ERHA53_27590</name>
</gene>
<reference evidence="1 2" key="1">
    <citation type="submission" date="2021-01" db="EMBL/GenBank/DDBJ databases">
        <title>Complete genome sequence of Erwinia rhapontici MAFF 311153.</title>
        <authorList>
            <person name="Morohoshi T."/>
            <person name="Someya N."/>
        </authorList>
    </citation>
    <scope>NUCLEOTIDE SEQUENCE [LARGE SCALE GENOMIC DNA]</scope>
    <source>
        <strain evidence="1 2">MAFF 311153</strain>
    </source>
</reference>
<proteinExistence type="predicted"/>
<name>A0ABN6DL76_ERWRD</name>
<organism evidence="1 2">
    <name type="scientific">Erwinia rhapontici</name>
    <name type="common">Pectobacterium rhapontici</name>
    <dbReference type="NCBI Taxonomy" id="55212"/>
    <lineage>
        <taxon>Bacteria</taxon>
        <taxon>Pseudomonadati</taxon>
        <taxon>Pseudomonadota</taxon>
        <taxon>Gammaproteobacteria</taxon>
        <taxon>Enterobacterales</taxon>
        <taxon>Erwiniaceae</taxon>
        <taxon>Erwinia</taxon>
    </lineage>
</organism>
<evidence type="ECO:0000313" key="2">
    <source>
        <dbReference type="Proteomes" id="UP000677515"/>
    </source>
</evidence>
<sequence length="41" mass="4722">MLMLLLVAVLIAMMGLAIVRHWKVRNGKTTVASPHRPQRRR</sequence>
<dbReference type="EMBL" id="AP024329">
    <property type="protein sequence ID" value="BCQ35416.1"/>
    <property type="molecule type" value="Genomic_DNA"/>
</dbReference>
<keyword evidence="2" id="KW-1185">Reference proteome</keyword>